<dbReference type="EMBL" id="JAMYXC010000155">
    <property type="protein sequence ID" value="MCP1168925.1"/>
    <property type="molecule type" value="Genomic_DNA"/>
</dbReference>
<dbReference type="Proteomes" id="UP001139477">
    <property type="component" value="Unassembled WGS sequence"/>
</dbReference>
<sequence length="181" mass="20300">MSEIVVIFTCKTRKDIMEVGGAGWWKIDPTRVATAGRVLLVHNANDPRQRGDQDRHGQAFLCGTVRHVRQDEDGRWLIQFEEYAEVEGSFRWPGYRNPVAYMDADEVLGSVEAGEWQRMPEVGFPDAQAARRAWDAARGGRKAPSATSGSRSFGAVIEEHRQHLAEELGVDPQKVRIVIEA</sequence>
<evidence type="ECO:0000313" key="1">
    <source>
        <dbReference type="EMBL" id="MCP1168925.1"/>
    </source>
</evidence>
<gene>
    <name evidence="1" type="ORF">NHG85_10375</name>
</gene>
<keyword evidence="2" id="KW-1185">Reference proteome</keyword>
<reference evidence="1" key="1">
    <citation type="submission" date="2022-06" db="EMBL/GenBank/DDBJ databases">
        <title>Limimaricola sediminis sp. nov., isolated from an intertidal sediment.</title>
        <authorList>
            <person name="Shao X."/>
        </authorList>
    </citation>
    <scope>NUCLEOTIDE SEQUENCE</scope>
    <source>
        <strain evidence="1">ASW11-118</strain>
    </source>
</reference>
<proteinExistence type="predicted"/>
<organism evidence="1 2">
    <name type="scientific">Limimaricola litoreus</name>
    <dbReference type="NCBI Taxonomy" id="2955316"/>
    <lineage>
        <taxon>Bacteria</taxon>
        <taxon>Pseudomonadati</taxon>
        <taxon>Pseudomonadota</taxon>
        <taxon>Alphaproteobacteria</taxon>
        <taxon>Rhodobacterales</taxon>
        <taxon>Paracoccaceae</taxon>
        <taxon>Limimaricola</taxon>
    </lineage>
</organism>
<dbReference type="AlphaFoldDB" id="A0A9X2FRN4"/>
<comment type="caution">
    <text evidence="1">The sequence shown here is derived from an EMBL/GenBank/DDBJ whole genome shotgun (WGS) entry which is preliminary data.</text>
</comment>
<accession>A0A9X2FRN4</accession>
<evidence type="ECO:0000313" key="2">
    <source>
        <dbReference type="Proteomes" id="UP001139477"/>
    </source>
</evidence>
<protein>
    <submittedName>
        <fullName evidence="1">Uncharacterized protein</fullName>
    </submittedName>
</protein>
<name>A0A9X2FRN4_9RHOB</name>
<dbReference type="RefSeq" id="WP_253332142.1">
    <property type="nucleotide sequence ID" value="NZ_JAMYXC010000155.1"/>
</dbReference>